<dbReference type="Proteomes" id="UP001160550">
    <property type="component" value="Unassembled WGS sequence"/>
</dbReference>
<dbReference type="Pfam" id="PF00550">
    <property type="entry name" value="PP-binding"/>
    <property type="match status" value="1"/>
</dbReference>
<dbReference type="SUPFAM" id="SSF47336">
    <property type="entry name" value="ACP-like"/>
    <property type="match status" value="1"/>
</dbReference>
<name>A0ABT6MT78_9GAMM</name>
<organism evidence="2 3">
    <name type="scientific">Luteimonas composti</name>
    <dbReference type="NCBI Taxonomy" id="398257"/>
    <lineage>
        <taxon>Bacteria</taxon>
        <taxon>Pseudomonadati</taxon>
        <taxon>Pseudomonadota</taxon>
        <taxon>Gammaproteobacteria</taxon>
        <taxon>Lysobacterales</taxon>
        <taxon>Lysobacteraceae</taxon>
        <taxon>Luteimonas</taxon>
    </lineage>
</organism>
<dbReference type="EMBL" id="JARYGX010000023">
    <property type="protein sequence ID" value="MDH7453827.1"/>
    <property type="molecule type" value="Genomic_DNA"/>
</dbReference>
<evidence type="ECO:0000259" key="1">
    <source>
        <dbReference type="PROSITE" id="PS50075"/>
    </source>
</evidence>
<accession>A0ABT6MT78</accession>
<gene>
    <name evidence="2" type="ORF">QF205_12225</name>
</gene>
<dbReference type="InterPro" id="IPR036736">
    <property type="entry name" value="ACP-like_sf"/>
</dbReference>
<evidence type="ECO:0000313" key="2">
    <source>
        <dbReference type="EMBL" id="MDH7453827.1"/>
    </source>
</evidence>
<comment type="caution">
    <text evidence="2">The sequence shown here is derived from an EMBL/GenBank/DDBJ whole genome shotgun (WGS) entry which is preliminary data.</text>
</comment>
<dbReference type="RefSeq" id="WP_280943038.1">
    <property type="nucleotide sequence ID" value="NZ_JARYGX010000023.1"/>
</dbReference>
<feature type="domain" description="Carrier" evidence="1">
    <location>
        <begin position="1"/>
        <end position="78"/>
    </location>
</feature>
<dbReference type="Gene3D" id="1.10.1200.10">
    <property type="entry name" value="ACP-like"/>
    <property type="match status" value="1"/>
</dbReference>
<protein>
    <submittedName>
        <fullName evidence="2">Acyl carrier protein</fullName>
    </submittedName>
</protein>
<dbReference type="InterPro" id="IPR009081">
    <property type="entry name" value="PP-bd_ACP"/>
</dbReference>
<reference evidence="2" key="1">
    <citation type="journal article" date="2007" name="Int. J. Syst. Evol. Microbiol.">
        <title>Luteimonas composti sp. nov., a moderately thermophilic bacterium isolated from food waste.</title>
        <authorList>
            <person name="Young C.C."/>
            <person name="Kampfer P."/>
            <person name="Chen W.M."/>
            <person name="Yen W.S."/>
            <person name="Arun A.B."/>
            <person name="Lai W.A."/>
            <person name="Shen F.T."/>
            <person name="Rekha P.D."/>
            <person name="Lin K.Y."/>
            <person name="Chou J.H."/>
        </authorList>
    </citation>
    <scope>NUCLEOTIDE SEQUENCE</scope>
    <source>
        <strain evidence="2">CC-YY355</strain>
    </source>
</reference>
<proteinExistence type="predicted"/>
<dbReference type="PROSITE" id="PS50075">
    <property type="entry name" value="CARRIER"/>
    <property type="match status" value="1"/>
</dbReference>
<reference evidence="2" key="2">
    <citation type="submission" date="2023-04" db="EMBL/GenBank/DDBJ databases">
        <authorList>
            <person name="Sun J.-Q."/>
        </authorList>
    </citation>
    <scope>NUCLEOTIDE SEQUENCE</scope>
    <source>
        <strain evidence="2">CC-YY355</strain>
    </source>
</reference>
<evidence type="ECO:0000313" key="3">
    <source>
        <dbReference type="Proteomes" id="UP001160550"/>
    </source>
</evidence>
<sequence length="84" mass="9293">MENSAILRRLTEMLQERVGSTDIPITAQTRLQELGIDSIIQVDIMLDLESELDFTFKSMSLPKDPTVEQIVALIQDAMAGGQTA</sequence>
<keyword evidence="3" id="KW-1185">Reference proteome</keyword>